<sequence length="204" mass="21753">MLTPPPRPPSLLTTQKVLRAAQILGIPVVATTQKARRLGGIVPELQPLLEKLTVLEVDKTLFSMLTPEVLSHELFSPSSASASFTSAETSISTLSASSPPPPRDVVIVGIESHICVTQTVVDLLARGHRVRVLADGVSSCHPEEVPLALARLRADGAVVTSSESWLYETMGDADVPEFRDIARIVRESSANTKSSLAALLSSKI</sequence>
<dbReference type="InterPro" id="IPR036380">
    <property type="entry name" value="Isochorismatase-like_sf"/>
</dbReference>
<dbReference type="InterPro" id="IPR050993">
    <property type="entry name" value="Isochorismatase_domain"/>
</dbReference>
<evidence type="ECO:0000256" key="1">
    <source>
        <dbReference type="ARBA" id="ARBA00006336"/>
    </source>
</evidence>
<dbReference type="SUPFAM" id="SSF52499">
    <property type="entry name" value="Isochorismatase-like hydrolases"/>
    <property type="match status" value="1"/>
</dbReference>
<feature type="domain" description="Isochorismatase-like" evidence="2">
    <location>
        <begin position="10"/>
        <end position="163"/>
    </location>
</feature>
<evidence type="ECO:0000313" key="3">
    <source>
        <dbReference type="EMBL" id="GAP90052.2"/>
    </source>
</evidence>
<dbReference type="PANTHER" id="PTHR14119">
    <property type="entry name" value="HYDROLASE"/>
    <property type="match status" value="1"/>
</dbReference>
<evidence type="ECO:0000259" key="2">
    <source>
        <dbReference type="Pfam" id="PF00857"/>
    </source>
</evidence>
<organism evidence="3">
    <name type="scientific">Rosellinia necatrix</name>
    <name type="common">White root-rot fungus</name>
    <dbReference type="NCBI Taxonomy" id="77044"/>
    <lineage>
        <taxon>Eukaryota</taxon>
        <taxon>Fungi</taxon>
        <taxon>Dikarya</taxon>
        <taxon>Ascomycota</taxon>
        <taxon>Pezizomycotina</taxon>
        <taxon>Sordariomycetes</taxon>
        <taxon>Xylariomycetidae</taxon>
        <taxon>Xylariales</taxon>
        <taxon>Xylariaceae</taxon>
        <taxon>Rosellinia</taxon>
    </lineage>
</organism>
<dbReference type="OrthoDB" id="269496at2759"/>
<dbReference type="InterPro" id="IPR000868">
    <property type="entry name" value="Isochorismatase-like_dom"/>
</dbReference>
<dbReference type="EMBL" id="DF977488">
    <property type="protein sequence ID" value="GAP90052.2"/>
    <property type="molecule type" value="Genomic_DNA"/>
</dbReference>
<keyword evidence="3" id="KW-0808">Transferase</keyword>
<comment type="similarity">
    <text evidence="1">Belongs to the isochorismatase family.</text>
</comment>
<dbReference type="OMA" id="HVCVFQT"/>
<dbReference type="GO" id="GO:0016301">
    <property type="term" value="F:kinase activity"/>
    <property type="evidence" value="ECO:0007669"/>
    <property type="project" value="UniProtKB-KW"/>
</dbReference>
<dbReference type="AlphaFoldDB" id="A0A1W2TNU9"/>
<dbReference type="STRING" id="77044.A0A1W2TNU9"/>
<dbReference type="Gene3D" id="3.40.50.850">
    <property type="entry name" value="Isochorismatase-like"/>
    <property type="match status" value="1"/>
</dbReference>
<keyword evidence="4" id="KW-1185">Reference proteome</keyword>
<protein>
    <submittedName>
        <fullName evidence="3">Putative hydroxyethylthiazole kinase protein</fullName>
    </submittedName>
</protein>
<dbReference type="PANTHER" id="PTHR14119:SF3">
    <property type="entry name" value="ISOCHORISMATASE DOMAIN-CONTAINING PROTEIN 2"/>
    <property type="match status" value="1"/>
</dbReference>
<proteinExistence type="inferred from homology"/>
<name>A0A1W2TNU9_ROSNE</name>
<reference evidence="3" key="1">
    <citation type="submission" date="2016-03" db="EMBL/GenBank/DDBJ databases">
        <title>Draft genome sequence of Rosellinia necatrix.</title>
        <authorList>
            <person name="Kanematsu S."/>
        </authorList>
    </citation>
    <scope>NUCLEOTIDE SEQUENCE [LARGE SCALE GENOMIC DNA]</scope>
    <source>
        <strain evidence="3">W97</strain>
    </source>
</reference>
<dbReference type="Pfam" id="PF00857">
    <property type="entry name" value="Isochorismatase"/>
    <property type="match status" value="1"/>
</dbReference>
<gene>
    <name evidence="3" type="ORF">SAMD00023353_4300890</name>
</gene>
<evidence type="ECO:0000313" key="4">
    <source>
        <dbReference type="Proteomes" id="UP000054516"/>
    </source>
</evidence>
<keyword evidence="3" id="KW-0418">Kinase</keyword>
<dbReference type="Proteomes" id="UP000054516">
    <property type="component" value="Unassembled WGS sequence"/>
</dbReference>
<accession>A0A1W2TNU9</accession>